<dbReference type="InterPro" id="IPR015168">
    <property type="entry name" value="SsuA/THI5"/>
</dbReference>
<dbReference type="EC" id="2.7.7.65" evidence="2"/>
<keyword evidence="3" id="KW-0472">Membrane</keyword>
<dbReference type="CDD" id="cd01949">
    <property type="entry name" value="GGDEF"/>
    <property type="match status" value="1"/>
</dbReference>
<evidence type="ECO:0000313" key="7">
    <source>
        <dbReference type="Proteomes" id="UP000504724"/>
    </source>
</evidence>
<dbReference type="CDD" id="cd00130">
    <property type="entry name" value="PAS"/>
    <property type="match status" value="1"/>
</dbReference>
<name>A0A7D4SN62_9GAMM</name>
<dbReference type="GO" id="GO:1902201">
    <property type="term" value="P:negative regulation of bacterial-type flagellum-dependent cell motility"/>
    <property type="evidence" value="ECO:0007669"/>
    <property type="project" value="TreeGrafter"/>
</dbReference>
<dbReference type="SUPFAM" id="SSF53850">
    <property type="entry name" value="Periplasmic binding protein-like II"/>
    <property type="match status" value="2"/>
</dbReference>
<evidence type="ECO:0000313" key="6">
    <source>
        <dbReference type="EMBL" id="QKI89181.1"/>
    </source>
</evidence>
<proteinExistence type="predicted"/>
<keyword evidence="3" id="KW-1133">Transmembrane helix</keyword>
<dbReference type="FunFam" id="3.30.70.270:FF:000001">
    <property type="entry name" value="Diguanylate cyclase domain protein"/>
    <property type="match status" value="1"/>
</dbReference>
<dbReference type="GO" id="GO:0043709">
    <property type="term" value="P:cell adhesion involved in single-species biofilm formation"/>
    <property type="evidence" value="ECO:0007669"/>
    <property type="project" value="TreeGrafter"/>
</dbReference>
<protein>
    <recommendedName>
        <fullName evidence="2">diguanylate cyclase</fullName>
        <ecNumber evidence="2">2.7.7.65</ecNumber>
    </recommendedName>
</protein>
<dbReference type="PROSITE" id="PS50887">
    <property type="entry name" value="GGDEF"/>
    <property type="match status" value="1"/>
</dbReference>
<dbReference type="PROSITE" id="PS50113">
    <property type="entry name" value="PAC"/>
    <property type="match status" value="1"/>
</dbReference>
<reference evidence="6 7" key="1">
    <citation type="submission" date="2020-05" db="EMBL/GenBank/DDBJ databases">
        <title>Thiomicrorhabdus sediminis sp.nov. and Thiomicrorhabdus xiamenensis sp.nov., novel sulfur-oxidizing bacteria isolated from coastal sediment.</title>
        <authorList>
            <person name="Liu X."/>
        </authorList>
    </citation>
    <scope>NUCLEOTIDE SEQUENCE [LARGE SCALE GENOMIC DNA]</scope>
    <source>
        <strain evidence="6 7">G2</strain>
    </source>
</reference>
<evidence type="ECO:0000256" key="1">
    <source>
        <dbReference type="ARBA" id="ARBA00001946"/>
    </source>
</evidence>
<evidence type="ECO:0000259" key="5">
    <source>
        <dbReference type="PROSITE" id="PS50887"/>
    </source>
</evidence>
<dbReference type="InterPro" id="IPR050469">
    <property type="entry name" value="Diguanylate_Cyclase"/>
</dbReference>
<dbReference type="Gene3D" id="3.30.450.20">
    <property type="entry name" value="PAS domain"/>
    <property type="match status" value="1"/>
</dbReference>
<comment type="cofactor">
    <cofactor evidence="1">
        <name>Mg(2+)</name>
        <dbReference type="ChEBI" id="CHEBI:18420"/>
    </cofactor>
</comment>
<dbReference type="SMART" id="SM00062">
    <property type="entry name" value="PBPb"/>
    <property type="match status" value="1"/>
</dbReference>
<dbReference type="InterPro" id="IPR001610">
    <property type="entry name" value="PAC"/>
</dbReference>
<gene>
    <name evidence="6" type="ORF">HQN79_06210</name>
</gene>
<dbReference type="GO" id="GO:0052621">
    <property type="term" value="F:diguanylate cyclase activity"/>
    <property type="evidence" value="ECO:0007669"/>
    <property type="project" value="UniProtKB-EC"/>
</dbReference>
<dbReference type="InterPro" id="IPR029787">
    <property type="entry name" value="Nucleotide_cyclase"/>
</dbReference>
<dbReference type="EMBL" id="CP054020">
    <property type="protein sequence ID" value="QKI89181.1"/>
    <property type="molecule type" value="Genomic_DNA"/>
</dbReference>
<dbReference type="InterPro" id="IPR000160">
    <property type="entry name" value="GGDEF_dom"/>
</dbReference>
<dbReference type="Pfam" id="PF00990">
    <property type="entry name" value="GGDEF"/>
    <property type="match status" value="1"/>
</dbReference>
<dbReference type="SMART" id="SM00267">
    <property type="entry name" value="GGDEF"/>
    <property type="match status" value="1"/>
</dbReference>
<evidence type="ECO:0000259" key="4">
    <source>
        <dbReference type="PROSITE" id="PS50113"/>
    </source>
</evidence>
<dbReference type="Pfam" id="PF13426">
    <property type="entry name" value="PAS_9"/>
    <property type="match status" value="1"/>
</dbReference>
<dbReference type="GO" id="GO:0005886">
    <property type="term" value="C:plasma membrane"/>
    <property type="evidence" value="ECO:0007669"/>
    <property type="project" value="TreeGrafter"/>
</dbReference>
<dbReference type="InterPro" id="IPR035965">
    <property type="entry name" value="PAS-like_dom_sf"/>
</dbReference>
<dbReference type="Pfam" id="PF00497">
    <property type="entry name" value="SBP_bac_3"/>
    <property type="match status" value="1"/>
</dbReference>
<evidence type="ECO:0000256" key="2">
    <source>
        <dbReference type="ARBA" id="ARBA00012528"/>
    </source>
</evidence>
<dbReference type="NCBIfam" id="TIGR00229">
    <property type="entry name" value="sensory_box"/>
    <property type="match status" value="1"/>
</dbReference>
<dbReference type="SUPFAM" id="SSF55073">
    <property type="entry name" value="Nucleotide cyclase"/>
    <property type="match status" value="1"/>
</dbReference>
<sequence length="889" mass="100888">MLSLLALQVQAVQSSTDPVDHKQLTSIKVQLNWHHQFQFAGFYAAIQQGYYHQFGLDVELLPWRPGISTAQQVENGDADFGISVSSVLIDIAKGKDLKMVMTSFQYSPLILLSHFPLTDLKQFAGKTVMHNGGIQVKSLLANSTLPESQMPKEVYSSGNLQDFIDGKVDFYGAYVSNEPFILRNMRVPFYTVDPKRYGIQSYSGLVFTSSTLARTQPDLVESFRKATIKGWEFAITHPQEVINYLMQHYPVDKSQTDLLNEAKTLKEFVQVGSTPIGHLDQLKILAILSDALNLGVINQSEYQKINNSNIIFDKNTQVFTYEEQQYLKNKRTLVVSDTLDYPPFHMVNAQGESEGLVTDYMRAIKRMLGVEIITASSLPPGSDHPIDLIPAISETPVLKSKYLFTKPYLSFPLVLVGRGGDNSGFIQDFTALGGYSVAVLKDSFPQEYLTFHYPNINLVLVESLKEGLRKVQYGEAIALADNLVAINYAVQTEGYTNFQIIGQSEHKYPFSMAINRDEALLFSIIQKALQYIQDGNRQIGYQKWLKVPEVRIFNYQLLMQLILPLLLVIILLTTLLVSYHRKQRYLKEIYELSYASLIDASSMKIIWSSKAYGKLSGYTTEELTGMPYLKLASQKVTSDVIQSIYHQVLDLGKSWSGEVPAVKKNGEEYWVELTLIPNKNLLGKVTSVLATRIDISDRKKIEAISITDELTGLYNRRYFQKKLVSEIQRAKREKQSVTFIMLDIDFFKKINDDYGHQVGDEVLIEVSTSIHAYFNRANDFVFRVGGEEFFIISYFDNLRALKVHLNNLQESIRKQRIENRNAPLGFLTLSMGVLYCDSNCIPAPEKVSKRTDDLLYESKENGRDRISIELITEKDAESCVKQRVPSQVD</sequence>
<dbReference type="NCBIfam" id="TIGR00254">
    <property type="entry name" value="GGDEF"/>
    <property type="match status" value="1"/>
</dbReference>
<organism evidence="6 7">
    <name type="scientific">Thiomicrorhabdus xiamenensis</name>
    <dbReference type="NCBI Taxonomy" id="2739063"/>
    <lineage>
        <taxon>Bacteria</taxon>
        <taxon>Pseudomonadati</taxon>
        <taxon>Pseudomonadota</taxon>
        <taxon>Gammaproteobacteria</taxon>
        <taxon>Thiotrichales</taxon>
        <taxon>Piscirickettsiaceae</taxon>
        <taxon>Thiomicrorhabdus</taxon>
    </lineage>
</organism>
<evidence type="ECO:0000256" key="3">
    <source>
        <dbReference type="SAM" id="Phobius"/>
    </source>
</evidence>
<feature type="domain" description="GGDEF" evidence="5">
    <location>
        <begin position="735"/>
        <end position="871"/>
    </location>
</feature>
<feature type="transmembrane region" description="Helical" evidence="3">
    <location>
        <begin position="557"/>
        <end position="577"/>
    </location>
</feature>
<dbReference type="AlphaFoldDB" id="A0A7D4SN62"/>
<dbReference type="InterPro" id="IPR000700">
    <property type="entry name" value="PAS-assoc_C"/>
</dbReference>
<dbReference type="SUPFAM" id="SSF55785">
    <property type="entry name" value="PYP-like sensor domain (PAS domain)"/>
    <property type="match status" value="1"/>
</dbReference>
<accession>A0A7D4SN62</accession>
<feature type="domain" description="PAC" evidence="4">
    <location>
        <begin position="655"/>
        <end position="707"/>
    </location>
</feature>
<keyword evidence="7" id="KW-1185">Reference proteome</keyword>
<dbReference type="Gene3D" id="3.40.190.10">
    <property type="entry name" value="Periplasmic binding protein-like II"/>
    <property type="match status" value="4"/>
</dbReference>
<dbReference type="InterPro" id="IPR001638">
    <property type="entry name" value="Solute-binding_3/MltF_N"/>
</dbReference>
<dbReference type="CDD" id="cd01007">
    <property type="entry name" value="PBP2_BvgS_HisK_like"/>
    <property type="match status" value="1"/>
</dbReference>
<dbReference type="PANTHER" id="PTHR45138:SF24">
    <property type="entry name" value="DIGUANYLATE CYCLASE DGCC-RELATED"/>
    <property type="match status" value="1"/>
</dbReference>
<dbReference type="InterPro" id="IPR043128">
    <property type="entry name" value="Rev_trsase/Diguanyl_cyclase"/>
</dbReference>
<keyword evidence="3" id="KW-0812">Transmembrane</keyword>
<dbReference type="Proteomes" id="UP000504724">
    <property type="component" value="Chromosome"/>
</dbReference>
<dbReference type="Gene3D" id="3.30.70.270">
    <property type="match status" value="1"/>
</dbReference>
<dbReference type="RefSeq" id="WP_173285080.1">
    <property type="nucleotide sequence ID" value="NZ_CP054020.1"/>
</dbReference>
<dbReference type="KEGG" id="txa:HQN79_06210"/>
<dbReference type="PANTHER" id="PTHR45138">
    <property type="entry name" value="REGULATORY COMPONENTS OF SENSORY TRANSDUCTION SYSTEM"/>
    <property type="match status" value="1"/>
</dbReference>
<dbReference type="InterPro" id="IPR000014">
    <property type="entry name" value="PAS"/>
</dbReference>
<dbReference type="Pfam" id="PF09084">
    <property type="entry name" value="NMT1"/>
    <property type="match status" value="1"/>
</dbReference>
<dbReference type="SMART" id="SM00086">
    <property type="entry name" value="PAC"/>
    <property type="match status" value="1"/>
</dbReference>